<organism evidence="4 5">
    <name type="scientific">Mytilus edulis</name>
    <name type="common">Blue mussel</name>
    <dbReference type="NCBI Taxonomy" id="6550"/>
    <lineage>
        <taxon>Eukaryota</taxon>
        <taxon>Metazoa</taxon>
        <taxon>Spiralia</taxon>
        <taxon>Lophotrochozoa</taxon>
        <taxon>Mollusca</taxon>
        <taxon>Bivalvia</taxon>
        <taxon>Autobranchia</taxon>
        <taxon>Pteriomorphia</taxon>
        <taxon>Mytilida</taxon>
        <taxon>Mytiloidea</taxon>
        <taxon>Mytilidae</taxon>
        <taxon>Mytilinae</taxon>
        <taxon>Mytilus</taxon>
    </lineage>
</organism>
<keyword evidence="1" id="KW-0677">Repeat</keyword>
<evidence type="ECO:0000313" key="5">
    <source>
        <dbReference type="Proteomes" id="UP000683360"/>
    </source>
</evidence>
<name>A0A8S3TQK7_MYTED</name>
<dbReference type="SUPFAM" id="SSF48403">
    <property type="entry name" value="Ankyrin repeat"/>
    <property type="match status" value="1"/>
</dbReference>
<reference evidence="4" key="1">
    <citation type="submission" date="2021-03" db="EMBL/GenBank/DDBJ databases">
        <authorList>
            <person name="Bekaert M."/>
        </authorList>
    </citation>
    <scope>NUCLEOTIDE SEQUENCE</scope>
</reference>
<dbReference type="AlphaFoldDB" id="A0A8S3TQK7"/>
<dbReference type="Gene3D" id="1.25.40.20">
    <property type="entry name" value="Ankyrin repeat-containing domain"/>
    <property type="match status" value="1"/>
</dbReference>
<keyword evidence="2 3" id="KW-0040">ANK repeat</keyword>
<evidence type="ECO:0000256" key="3">
    <source>
        <dbReference type="PROSITE-ProRule" id="PRU00023"/>
    </source>
</evidence>
<comment type="caution">
    <text evidence="4">The sequence shown here is derived from an EMBL/GenBank/DDBJ whole genome shotgun (WGS) entry which is preliminary data.</text>
</comment>
<dbReference type="PANTHER" id="PTHR24171">
    <property type="entry name" value="ANKYRIN REPEAT DOMAIN-CONTAINING PROTEIN 39-RELATED"/>
    <property type="match status" value="1"/>
</dbReference>
<accession>A0A8S3TQK7</accession>
<evidence type="ECO:0000256" key="2">
    <source>
        <dbReference type="ARBA" id="ARBA00023043"/>
    </source>
</evidence>
<dbReference type="PROSITE" id="PS50297">
    <property type="entry name" value="ANK_REP_REGION"/>
    <property type="match status" value="2"/>
</dbReference>
<gene>
    <name evidence="4" type="ORF">MEDL_44804</name>
</gene>
<evidence type="ECO:0000256" key="1">
    <source>
        <dbReference type="ARBA" id="ARBA00022737"/>
    </source>
</evidence>
<proteinExistence type="predicted"/>
<feature type="repeat" description="ANK" evidence="3">
    <location>
        <begin position="24"/>
        <end position="56"/>
    </location>
</feature>
<dbReference type="SMART" id="SM00248">
    <property type="entry name" value="ANK"/>
    <property type="match status" value="2"/>
</dbReference>
<keyword evidence="5" id="KW-1185">Reference proteome</keyword>
<feature type="repeat" description="ANK" evidence="3">
    <location>
        <begin position="57"/>
        <end position="81"/>
    </location>
</feature>
<evidence type="ECO:0000313" key="4">
    <source>
        <dbReference type="EMBL" id="CAG2232037.1"/>
    </source>
</evidence>
<protein>
    <submittedName>
        <fullName evidence="4">Uncharacterized protein</fullName>
    </submittedName>
</protein>
<dbReference type="InterPro" id="IPR002110">
    <property type="entry name" value="Ankyrin_rpt"/>
</dbReference>
<dbReference type="Proteomes" id="UP000683360">
    <property type="component" value="Unassembled WGS sequence"/>
</dbReference>
<dbReference type="EMBL" id="CAJPWZ010002163">
    <property type="protein sequence ID" value="CAG2232037.1"/>
    <property type="molecule type" value="Genomic_DNA"/>
</dbReference>
<sequence length="172" mass="20041">MFITQHCPVYDTSVDVCYILILQGGWTPLMLAARGRNQEVVKYLVTHGSQLEATSSDGHTAVHYAAKYGQIDITKWLIDQGCSPWVKPLEKYFELLKSFKKMVKFKKAQYREKIFNSLTDSFDKKPKDYWEILKGMKNKYNVDDEVPKILKDEEKIMKHIQDQGEPTFVNIK</sequence>
<dbReference type="Pfam" id="PF12796">
    <property type="entry name" value="Ank_2"/>
    <property type="match status" value="1"/>
</dbReference>
<dbReference type="OrthoDB" id="6251518at2759"/>
<dbReference type="PROSITE" id="PS50088">
    <property type="entry name" value="ANK_REPEAT"/>
    <property type="match status" value="2"/>
</dbReference>
<dbReference type="InterPro" id="IPR036770">
    <property type="entry name" value="Ankyrin_rpt-contain_sf"/>
</dbReference>